<feature type="region of interest" description="Disordered" evidence="1">
    <location>
        <begin position="265"/>
        <end position="292"/>
    </location>
</feature>
<organism evidence="2 3">
    <name type="scientific">Prorocentrum cordatum</name>
    <dbReference type="NCBI Taxonomy" id="2364126"/>
    <lineage>
        <taxon>Eukaryota</taxon>
        <taxon>Sar</taxon>
        <taxon>Alveolata</taxon>
        <taxon>Dinophyceae</taxon>
        <taxon>Prorocentrales</taxon>
        <taxon>Prorocentraceae</taxon>
        <taxon>Prorocentrum</taxon>
    </lineage>
</organism>
<proteinExistence type="predicted"/>
<feature type="region of interest" description="Disordered" evidence="1">
    <location>
        <begin position="227"/>
        <end position="246"/>
    </location>
</feature>
<feature type="region of interest" description="Disordered" evidence="1">
    <location>
        <begin position="161"/>
        <end position="200"/>
    </location>
</feature>
<feature type="region of interest" description="Disordered" evidence="1">
    <location>
        <begin position="390"/>
        <end position="422"/>
    </location>
</feature>
<accession>A0ABN9UYC7</accession>
<name>A0ABN9UYC7_9DINO</name>
<evidence type="ECO:0000313" key="2">
    <source>
        <dbReference type="EMBL" id="CAK0864578.1"/>
    </source>
</evidence>
<comment type="caution">
    <text evidence="2">The sequence shown here is derived from an EMBL/GenBank/DDBJ whole genome shotgun (WGS) entry which is preliminary data.</text>
</comment>
<dbReference type="EMBL" id="CAUYUJ010016378">
    <property type="protein sequence ID" value="CAK0864578.1"/>
    <property type="molecule type" value="Genomic_DNA"/>
</dbReference>
<protein>
    <submittedName>
        <fullName evidence="2">Uncharacterized protein</fullName>
    </submittedName>
</protein>
<evidence type="ECO:0000256" key="1">
    <source>
        <dbReference type="SAM" id="MobiDB-lite"/>
    </source>
</evidence>
<evidence type="ECO:0000313" key="3">
    <source>
        <dbReference type="Proteomes" id="UP001189429"/>
    </source>
</evidence>
<sequence length="501" mass="50188">MSCPMLCRPPGVASAAGKRRLRARRVAVRHAQVQALAVRDLMGCGTPPGLDVSPADILLQELLAYVEEPDATRCKAGAAPQPHDAHVPGRRAQAPLARSAPAAGPKVAEAARCWLPGALPPLALPPPAHAPPTFLVGSLPPPPAADVRADIRLLAPADDTADGAVAAPGGGTPEAPAAASSPSSPSSPTREAFEAAASGDVAAAAVAPERGAPGDVQDRRVLVLRSSQRPPAGDAPPEAPRKVASTVAASGAAAAAAVAAAPDRVPLGDVQDPRDRPLRPAPQLCAGAVPPEAPRRGAIGAAASGAAAAAAAGAPGGVGHASRDRDLRPVTRLPAGAAPLEAPKRERFAEAACGAGAAEASGHEPPLAGQRQATVAVVTFEAHCKATTRRAAWARRRPPAVRQAEADSQAKAAPQAATEREAAERAAEALDEVVAAAASERHPEAERVAVPDTLGQPVGSSAARDGQRNRRIGDAIAGQGGIEAARAAMIAAYAAIGIHMK</sequence>
<feature type="region of interest" description="Disordered" evidence="1">
    <location>
        <begin position="437"/>
        <end position="471"/>
    </location>
</feature>
<feature type="compositionally biased region" description="Basic and acidic residues" evidence="1">
    <location>
        <begin position="439"/>
        <end position="449"/>
    </location>
</feature>
<feature type="compositionally biased region" description="Basic residues" evidence="1">
    <location>
        <begin position="390"/>
        <end position="399"/>
    </location>
</feature>
<reference evidence="2" key="1">
    <citation type="submission" date="2023-10" db="EMBL/GenBank/DDBJ databases">
        <authorList>
            <person name="Chen Y."/>
            <person name="Shah S."/>
            <person name="Dougan E. K."/>
            <person name="Thang M."/>
            <person name="Chan C."/>
        </authorList>
    </citation>
    <scope>NUCLEOTIDE SEQUENCE [LARGE SCALE GENOMIC DNA]</scope>
</reference>
<dbReference type="Proteomes" id="UP001189429">
    <property type="component" value="Unassembled WGS sequence"/>
</dbReference>
<keyword evidence="3" id="KW-1185">Reference proteome</keyword>
<gene>
    <name evidence="2" type="ORF">PCOR1329_LOCUS52411</name>
</gene>
<feature type="compositionally biased region" description="Low complexity" evidence="1">
    <location>
        <begin position="400"/>
        <end position="417"/>
    </location>
</feature>